<feature type="region of interest" description="Disordered" evidence="1">
    <location>
        <begin position="21"/>
        <end position="42"/>
    </location>
</feature>
<dbReference type="EMBL" id="PYDT01000004">
    <property type="protein sequence ID" value="THU62841.1"/>
    <property type="molecule type" value="Genomic_DNA"/>
</dbReference>
<proteinExistence type="predicted"/>
<sequence length="84" mass="9337">MGRSNNCDDQFGGLRYVNGVGGRPPPVEASIEAEGRDRREEAMDSPPTVELCCVCRDRFDLPCQANCYHRFCGIVDISKCENPI</sequence>
<accession>A0A4S8JL92</accession>
<keyword evidence="3" id="KW-1185">Reference proteome</keyword>
<gene>
    <name evidence="2" type="ORF">C4D60_Mb01t09400</name>
</gene>
<dbReference type="SUPFAM" id="SSF57850">
    <property type="entry name" value="RING/U-box"/>
    <property type="match status" value="1"/>
</dbReference>
<dbReference type="AlphaFoldDB" id="A0A4S8JL92"/>
<reference evidence="2 3" key="1">
    <citation type="journal article" date="2019" name="Nat. Plants">
        <title>Genome sequencing of Musa balbisiana reveals subgenome evolution and function divergence in polyploid bananas.</title>
        <authorList>
            <person name="Yao X."/>
        </authorList>
    </citation>
    <scope>NUCLEOTIDE SEQUENCE [LARGE SCALE GENOMIC DNA]</scope>
    <source>
        <strain evidence="3">cv. DH-PKW</strain>
        <tissue evidence="2">Leaves</tissue>
    </source>
</reference>
<comment type="caution">
    <text evidence="2">The sequence shown here is derived from an EMBL/GenBank/DDBJ whole genome shotgun (WGS) entry which is preliminary data.</text>
</comment>
<evidence type="ECO:0000313" key="3">
    <source>
        <dbReference type="Proteomes" id="UP000317650"/>
    </source>
</evidence>
<organism evidence="2 3">
    <name type="scientific">Musa balbisiana</name>
    <name type="common">Banana</name>
    <dbReference type="NCBI Taxonomy" id="52838"/>
    <lineage>
        <taxon>Eukaryota</taxon>
        <taxon>Viridiplantae</taxon>
        <taxon>Streptophyta</taxon>
        <taxon>Embryophyta</taxon>
        <taxon>Tracheophyta</taxon>
        <taxon>Spermatophyta</taxon>
        <taxon>Magnoliopsida</taxon>
        <taxon>Liliopsida</taxon>
        <taxon>Zingiberales</taxon>
        <taxon>Musaceae</taxon>
        <taxon>Musa</taxon>
    </lineage>
</organism>
<dbReference type="Proteomes" id="UP000317650">
    <property type="component" value="Chromosome 1"/>
</dbReference>
<feature type="compositionally biased region" description="Basic and acidic residues" evidence="1">
    <location>
        <begin position="33"/>
        <end position="42"/>
    </location>
</feature>
<evidence type="ECO:0000313" key="2">
    <source>
        <dbReference type="EMBL" id="THU62841.1"/>
    </source>
</evidence>
<name>A0A4S8JL92_MUSBA</name>
<evidence type="ECO:0000256" key="1">
    <source>
        <dbReference type="SAM" id="MobiDB-lite"/>
    </source>
</evidence>
<protein>
    <submittedName>
        <fullName evidence="2">Uncharacterized protein</fullName>
    </submittedName>
</protein>